<reference evidence="2 3" key="1">
    <citation type="submission" date="2016-11" db="EMBL/GenBank/DDBJ databases">
        <authorList>
            <person name="Jaros S."/>
            <person name="Januszkiewicz K."/>
            <person name="Wedrychowicz H."/>
        </authorList>
    </citation>
    <scope>NUCLEOTIDE SEQUENCE [LARGE SCALE GENOMIC DNA]</scope>
    <source>
        <strain evidence="2 3">DSM 27063</strain>
    </source>
</reference>
<sequence>MNNFLQYGKISLRPLEPEDIDLLYQWENNMEIWEMSNTKTPFSRYILAEYIKNSHKDIYETKQLRLIIQNEKKRPVGAVDLFDFEPYHQRAGVGILIHKTEDRNQGYATDALKALFGYSLNVLGLKQLYANISEDNKQSVALFEKTGFEKSGTKRNWLKTPAGWKDELFFQKMLSNQ</sequence>
<dbReference type="Gene3D" id="3.40.630.30">
    <property type="match status" value="1"/>
</dbReference>
<proteinExistence type="predicted"/>
<dbReference type="GO" id="GO:0016747">
    <property type="term" value="F:acyltransferase activity, transferring groups other than amino-acyl groups"/>
    <property type="evidence" value="ECO:0007669"/>
    <property type="project" value="InterPro"/>
</dbReference>
<gene>
    <name evidence="2" type="ORF">SAMN05444280_11556</name>
</gene>
<dbReference type="STRING" id="1168035.SAMN05444280_11556"/>
<keyword evidence="3" id="KW-1185">Reference proteome</keyword>
<dbReference type="PROSITE" id="PS51186">
    <property type="entry name" value="GNAT"/>
    <property type="match status" value="1"/>
</dbReference>
<evidence type="ECO:0000313" key="3">
    <source>
        <dbReference type="Proteomes" id="UP000184050"/>
    </source>
</evidence>
<dbReference type="RefSeq" id="WP_073169276.1">
    <property type="nucleotide sequence ID" value="NZ_FQZE01000015.1"/>
</dbReference>
<evidence type="ECO:0000313" key="2">
    <source>
        <dbReference type="EMBL" id="SHJ28521.1"/>
    </source>
</evidence>
<organism evidence="2 3">
    <name type="scientific">Tangfeifania diversioriginum</name>
    <dbReference type="NCBI Taxonomy" id="1168035"/>
    <lineage>
        <taxon>Bacteria</taxon>
        <taxon>Pseudomonadati</taxon>
        <taxon>Bacteroidota</taxon>
        <taxon>Bacteroidia</taxon>
        <taxon>Marinilabiliales</taxon>
        <taxon>Prolixibacteraceae</taxon>
        <taxon>Tangfeifania</taxon>
    </lineage>
</organism>
<dbReference type="PANTHER" id="PTHR43415">
    <property type="entry name" value="SPERMIDINE N(1)-ACETYLTRANSFERASE"/>
    <property type="match status" value="1"/>
</dbReference>
<dbReference type="Proteomes" id="UP000184050">
    <property type="component" value="Unassembled WGS sequence"/>
</dbReference>
<feature type="domain" description="N-acetyltransferase" evidence="1">
    <location>
        <begin position="10"/>
        <end position="175"/>
    </location>
</feature>
<dbReference type="PANTHER" id="PTHR43415:SF3">
    <property type="entry name" value="GNAT-FAMILY ACETYLTRANSFERASE"/>
    <property type="match status" value="1"/>
</dbReference>
<evidence type="ECO:0000259" key="1">
    <source>
        <dbReference type="PROSITE" id="PS51186"/>
    </source>
</evidence>
<protein>
    <submittedName>
        <fullName evidence="2">Diamine N-acetyltransferase</fullName>
    </submittedName>
</protein>
<dbReference type="InterPro" id="IPR016181">
    <property type="entry name" value="Acyl_CoA_acyltransferase"/>
</dbReference>
<dbReference type="Pfam" id="PF13302">
    <property type="entry name" value="Acetyltransf_3"/>
    <property type="match status" value="1"/>
</dbReference>
<accession>A0A1M6I232</accession>
<dbReference type="AlphaFoldDB" id="A0A1M6I232"/>
<name>A0A1M6I232_9BACT</name>
<dbReference type="OrthoDB" id="893030at2"/>
<dbReference type="SUPFAM" id="SSF55729">
    <property type="entry name" value="Acyl-CoA N-acyltransferases (Nat)"/>
    <property type="match status" value="1"/>
</dbReference>
<dbReference type="EMBL" id="FQZE01000015">
    <property type="protein sequence ID" value="SHJ28521.1"/>
    <property type="molecule type" value="Genomic_DNA"/>
</dbReference>
<dbReference type="InterPro" id="IPR000182">
    <property type="entry name" value="GNAT_dom"/>
</dbReference>
<keyword evidence="2" id="KW-0808">Transferase</keyword>